<gene>
    <name evidence="5" type="ORF">Fcan01_08506</name>
</gene>
<evidence type="ECO:0000259" key="4">
    <source>
        <dbReference type="Pfam" id="PF00030"/>
    </source>
</evidence>
<dbReference type="OrthoDB" id="6381640at2759"/>
<keyword evidence="3" id="KW-0732">Signal</keyword>
<dbReference type="AlphaFoldDB" id="A0A226ELT7"/>
<dbReference type="SUPFAM" id="SSF49695">
    <property type="entry name" value="gamma-Crystallin-like"/>
    <property type="match status" value="1"/>
</dbReference>
<dbReference type="Proteomes" id="UP000198287">
    <property type="component" value="Unassembled WGS sequence"/>
</dbReference>
<comment type="similarity">
    <text evidence="1">Belongs to the beta/gamma-crystallin family.</text>
</comment>
<evidence type="ECO:0000313" key="5">
    <source>
        <dbReference type="EMBL" id="OXA58260.1"/>
    </source>
</evidence>
<accession>A0A226ELT7</accession>
<organism evidence="5 6">
    <name type="scientific">Folsomia candida</name>
    <name type="common">Springtail</name>
    <dbReference type="NCBI Taxonomy" id="158441"/>
    <lineage>
        <taxon>Eukaryota</taxon>
        <taxon>Metazoa</taxon>
        <taxon>Ecdysozoa</taxon>
        <taxon>Arthropoda</taxon>
        <taxon>Hexapoda</taxon>
        <taxon>Collembola</taxon>
        <taxon>Entomobryomorpha</taxon>
        <taxon>Isotomoidea</taxon>
        <taxon>Isotomidae</taxon>
        <taxon>Proisotominae</taxon>
        <taxon>Folsomia</taxon>
    </lineage>
</organism>
<dbReference type="EMBL" id="LNIX01000003">
    <property type="protein sequence ID" value="OXA58260.1"/>
    <property type="molecule type" value="Genomic_DNA"/>
</dbReference>
<sequence>MTLHTILVLLSGFGVHLVSCTNYPILPSIVVYEGKNQTGESVFVPTTYFPDLSVKKFDNRVQSVCVNGTWLLYEHSHYNTKEMGDMEYVSGYSYCSNLKIIEGKASSLRFVGSATDTASDSITFYSNIYFQGKEEYFTDSDASLNNDVRNSIIVTGSLGWRLFEKSNFQGESICIQAEKKSSPTGIVNEPFVFLNPNVKTANGDSPGIAWPVMSFRKDSCFESIVNHD</sequence>
<proteinExistence type="inferred from homology"/>
<name>A0A226ELT7_FOLCA</name>
<dbReference type="InterPro" id="IPR001064">
    <property type="entry name" value="Beta/gamma_crystallin"/>
</dbReference>
<keyword evidence="2" id="KW-0677">Repeat</keyword>
<dbReference type="Pfam" id="PF00030">
    <property type="entry name" value="Crystall"/>
    <property type="match status" value="1"/>
</dbReference>
<dbReference type="Gene3D" id="2.60.20.10">
    <property type="entry name" value="Crystallins"/>
    <property type="match status" value="2"/>
</dbReference>
<evidence type="ECO:0000256" key="3">
    <source>
        <dbReference type="SAM" id="SignalP"/>
    </source>
</evidence>
<reference evidence="5 6" key="1">
    <citation type="submission" date="2015-12" db="EMBL/GenBank/DDBJ databases">
        <title>The genome of Folsomia candida.</title>
        <authorList>
            <person name="Faddeeva A."/>
            <person name="Derks M.F."/>
            <person name="Anvar Y."/>
            <person name="Smit S."/>
            <person name="Van Straalen N."/>
            <person name="Roelofs D."/>
        </authorList>
    </citation>
    <scope>NUCLEOTIDE SEQUENCE [LARGE SCALE GENOMIC DNA]</scope>
    <source>
        <strain evidence="5 6">VU population</strain>
        <tissue evidence="5">Whole body</tissue>
    </source>
</reference>
<feature type="chain" id="PRO_5013370783" evidence="3">
    <location>
        <begin position="21"/>
        <end position="228"/>
    </location>
</feature>
<evidence type="ECO:0000313" key="6">
    <source>
        <dbReference type="Proteomes" id="UP000198287"/>
    </source>
</evidence>
<dbReference type="InterPro" id="IPR011024">
    <property type="entry name" value="G_crystallin-like"/>
</dbReference>
<feature type="domain" description="Beta/gamma crystallin 'Greek key'" evidence="4">
    <location>
        <begin position="29"/>
        <end position="83"/>
    </location>
</feature>
<evidence type="ECO:0000256" key="2">
    <source>
        <dbReference type="ARBA" id="ARBA00022737"/>
    </source>
</evidence>
<feature type="signal peptide" evidence="3">
    <location>
        <begin position="1"/>
        <end position="20"/>
    </location>
</feature>
<protein>
    <submittedName>
        <fullName evidence="5">Absent in melanoma 1-like protein</fullName>
    </submittedName>
</protein>
<keyword evidence="6" id="KW-1185">Reference proteome</keyword>
<comment type="caution">
    <text evidence="5">The sequence shown here is derived from an EMBL/GenBank/DDBJ whole genome shotgun (WGS) entry which is preliminary data.</text>
</comment>
<evidence type="ECO:0000256" key="1">
    <source>
        <dbReference type="ARBA" id="ARBA00009646"/>
    </source>
</evidence>
<dbReference type="OMA" id="HYNTKEM"/>